<gene>
    <name evidence="2" type="ORF">Lalb_Chr20g0112531</name>
</gene>
<comment type="caution">
    <text evidence="2">The sequence shown here is derived from an EMBL/GenBank/DDBJ whole genome shotgun (WGS) entry which is preliminary data.</text>
</comment>
<name>A0A6A4NJF8_LUPAL</name>
<accession>A0A6A4NJF8</accession>
<sequence>MTNEPFIISFSFSFSFLYPYPDLSSMAITFSSLFAKIATISLILYLSLSFIPQYLIRPFILFFPHLLLFLPFVLNMFVFLSS</sequence>
<keyword evidence="3" id="KW-1185">Reference proteome</keyword>
<proteinExistence type="predicted"/>
<keyword evidence="1" id="KW-1133">Transmembrane helix</keyword>
<reference evidence="3" key="1">
    <citation type="journal article" date="2020" name="Nat. Commun.">
        <title>Genome sequence of the cluster root forming white lupin.</title>
        <authorList>
            <person name="Hufnagel B."/>
            <person name="Marques A."/>
            <person name="Soriano A."/>
            <person name="Marques L."/>
            <person name="Divol F."/>
            <person name="Doumas P."/>
            <person name="Sallet E."/>
            <person name="Mancinotti D."/>
            <person name="Carrere S."/>
            <person name="Marande W."/>
            <person name="Arribat S."/>
            <person name="Keller J."/>
            <person name="Huneau C."/>
            <person name="Blein T."/>
            <person name="Aime D."/>
            <person name="Laguerre M."/>
            <person name="Taylor J."/>
            <person name="Schubert V."/>
            <person name="Nelson M."/>
            <person name="Geu-Flores F."/>
            <person name="Crespi M."/>
            <person name="Gallardo-Guerrero K."/>
            <person name="Delaux P.-M."/>
            <person name="Salse J."/>
            <person name="Berges H."/>
            <person name="Guyot R."/>
            <person name="Gouzy J."/>
            <person name="Peret B."/>
        </authorList>
    </citation>
    <scope>NUCLEOTIDE SEQUENCE [LARGE SCALE GENOMIC DNA]</scope>
    <source>
        <strain evidence="3">cv. Amiga</strain>
    </source>
</reference>
<keyword evidence="1" id="KW-0812">Transmembrane</keyword>
<dbReference type="AlphaFoldDB" id="A0A6A4NJF8"/>
<feature type="transmembrane region" description="Helical" evidence="1">
    <location>
        <begin position="23"/>
        <end position="47"/>
    </location>
</feature>
<evidence type="ECO:0000313" key="3">
    <source>
        <dbReference type="Proteomes" id="UP000447434"/>
    </source>
</evidence>
<dbReference type="Proteomes" id="UP000447434">
    <property type="component" value="Chromosome 20"/>
</dbReference>
<evidence type="ECO:0000313" key="2">
    <source>
        <dbReference type="EMBL" id="KAE9590905.1"/>
    </source>
</evidence>
<feature type="transmembrane region" description="Helical" evidence="1">
    <location>
        <begin position="59"/>
        <end position="80"/>
    </location>
</feature>
<dbReference type="EMBL" id="WOCE01000020">
    <property type="protein sequence ID" value="KAE9590905.1"/>
    <property type="molecule type" value="Genomic_DNA"/>
</dbReference>
<evidence type="ECO:0000256" key="1">
    <source>
        <dbReference type="SAM" id="Phobius"/>
    </source>
</evidence>
<organism evidence="2 3">
    <name type="scientific">Lupinus albus</name>
    <name type="common">White lupine</name>
    <name type="synonym">Lupinus termis</name>
    <dbReference type="NCBI Taxonomy" id="3870"/>
    <lineage>
        <taxon>Eukaryota</taxon>
        <taxon>Viridiplantae</taxon>
        <taxon>Streptophyta</taxon>
        <taxon>Embryophyta</taxon>
        <taxon>Tracheophyta</taxon>
        <taxon>Spermatophyta</taxon>
        <taxon>Magnoliopsida</taxon>
        <taxon>eudicotyledons</taxon>
        <taxon>Gunneridae</taxon>
        <taxon>Pentapetalae</taxon>
        <taxon>rosids</taxon>
        <taxon>fabids</taxon>
        <taxon>Fabales</taxon>
        <taxon>Fabaceae</taxon>
        <taxon>Papilionoideae</taxon>
        <taxon>50 kb inversion clade</taxon>
        <taxon>genistoids sensu lato</taxon>
        <taxon>core genistoids</taxon>
        <taxon>Genisteae</taxon>
        <taxon>Lupinus</taxon>
    </lineage>
</organism>
<keyword evidence="1" id="KW-0472">Membrane</keyword>
<protein>
    <submittedName>
        <fullName evidence="2">Uncharacterized protein</fullName>
    </submittedName>
</protein>